<reference evidence="2 3" key="1">
    <citation type="submission" date="2024-06" db="EMBL/GenBank/DDBJ databases">
        <title>Genomic Encyclopedia of Type Strains, Phase IV (KMG-IV): sequencing the most valuable type-strain genomes for metagenomic binning, comparative biology and taxonomic classification.</title>
        <authorList>
            <person name="Goeker M."/>
        </authorList>
    </citation>
    <scope>NUCLEOTIDE SEQUENCE [LARGE SCALE GENOMIC DNA]</scope>
    <source>
        <strain evidence="2 3">DSM 28303</strain>
    </source>
</reference>
<keyword evidence="1" id="KW-1133">Transmembrane helix</keyword>
<evidence type="ECO:0000256" key="1">
    <source>
        <dbReference type="SAM" id="Phobius"/>
    </source>
</evidence>
<dbReference type="PROSITE" id="PS51257">
    <property type="entry name" value="PROKAR_LIPOPROTEIN"/>
    <property type="match status" value="1"/>
</dbReference>
<organism evidence="2 3">
    <name type="scientific">Streptococcus rupicaprae</name>
    <dbReference type="NCBI Taxonomy" id="759619"/>
    <lineage>
        <taxon>Bacteria</taxon>
        <taxon>Bacillati</taxon>
        <taxon>Bacillota</taxon>
        <taxon>Bacilli</taxon>
        <taxon>Lactobacillales</taxon>
        <taxon>Streptococcaceae</taxon>
        <taxon>Streptococcus</taxon>
    </lineage>
</organism>
<evidence type="ECO:0000313" key="2">
    <source>
        <dbReference type="EMBL" id="MET3557308.1"/>
    </source>
</evidence>
<evidence type="ECO:0000313" key="3">
    <source>
        <dbReference type="Proteomes" id="UP001549122"/>
    </source>
</evidence>
<keyword evidence="3" id="KW-1185">Reference proteome</keyword>
<protein>
    <submittedName>
        <fullName evidence="2">Membrane protein</fullName>
    </submittedName>
</protein>
<sequence>MKTGLKLLSILIGIIACYLLLSSFQLERGSTQDLYRIIGGISILISSLLFSISRKRS</sequence>
<feature type="transmembrane region" description="Helical" evidence="1">
    <location>
        <begin position="34"/>
        <end position="52"/>
    </location>
</feature>
<accession>A0ABV2FFQ6</accession>
<keyword evidence="1" id="KW-0812">Transmembrane</keyword>
<dbReference type="EMBL" id="JBEPLO010000003">
    <property type="protein sequence ID" value="MET3557308.1"/>
    <property type="molecule type" value="Genomic_DNA"/>
</dbReference>
<dbReference type="RefSeq" id="WP_354364056.1">
    <property type="nucleotide sequence ID" value="NZ_JBEPLO010000003.1"/>
</dbReference>
<dbReference type="Proteomes" id="UP001549122">
    <property type="component" value="Unassembled WGS sequence"/>
</dbReference>
<feature type="transmembrane region" description="Helical" evidence="1">
    <location>
        <begin position="7"/>
        <end position="28"/>
    </location>
</feature>
<keyword evidence="1" id="KW-0472">Membrane</keyword>
<proteinExistence type="predicted"/>
<gene>
    <name evidence="2" type="ORF">ABID29_000417</name>
</gene>
<name>A0ABV2FFQ6_9STRE</name>
<comment type="caution">
    <text evidence="2">The sequence shown here is derived from an EMBL/GenBank/DDBJ whole genome shotgun (WGS) entry which is preliminary data.</text>
</comment>